<evidence type="ECO:0000313" key="7">
    <source>
        <dbReference type="EMBL" id="TDX25513.1"/>
    </source>
</evidence>
<dbReference type="AlphaFoldDB" id="A0A4V3GT66"/>
<feature type="transmembrane region" description="Helical" evidence="5">
    <location>
        <begin position="196"/>
        <end position="218"/>
    </location>
</feature>
<feature type="transmembrane region" description="Helical" evidence="5">
    <location>
        <begin position="172"/>
        <end position="190"/>
    </location>
</feature>
<feature type="domain" description="Peptidase S54 rhomboid" evidence="6">
    <location>
        <begin position="74"/>
        <end position="214"/>
    </location>
</feature>
<feature type="transmembrane region" description="Helical" evidence="5">
    <location>
        <begin position="12"/>
        <end position="33"/>
    </location>
</feature>
<dbReference type="InterPro" id="IPR035952">
    <property type="entry name" value="Rhomboid-like_sf"/>
</dbReference>
<evidence type="ECO:0000256" key="5">
    <source>
        <dbReference type="SAM" id="Phobius"/>
    </source>
</evidence>
<keyword evidence="2 5" id="KW-0812">Transmembrane</keyword>
<feature type="transmembrane region" description="Helical" evidence="5">
    <location>
        <begin position="79"/>
        <end position="102"/>
    </location>
</feature>
<evidence type="ECO:0000313" key="8">
    <source>
        <dbReference type="Proteomes" id="UP000295484"/>
    </source>
</evidence>
<dbReference type="GO" id="GO:0016020">
    <property type="term" value="C:membrane"/>
    <property type="evidence" value="ECO:0007669"/>
    <property type="project" value="UniProtKB-SubCell"/>
</dbReference>
<sequence length="228" mass="24519">MQSDPNAPPINPLPAVVWLLTLPVIAMEAVLSLGESGLAGGPGAVGWRMEAIRDYGFSGQVFDWMLKTGQFPPDQMMRFVTYPFIHGSVTHAVFVVVFILALGKMVGEVFRAWAVLLVFFGAAIVGAATYGLLIDSPVPLIGGYPGVYGLIGAFTFLMWVRLAGTGATQYRAFTLIGVLLGIQLLFSLLFGGSMDWVADLAGFCTGFVLSFLVSPGGWSRVRAKIRHR</sequence>
<feature type="transmembrane region" description="Helical" evidence="5">
    <location>
        <begin position="140"/>
        <end position="160"/>
    </location>
</feature>
<proteinExistence type="predicted"/>
<comment type="subcellular location">
    <subcellularLocation>
        <location evidence="1">Membrane</location>
        <topology evidence="1">Multi-pass membrane protein</topology>
    </subcellularLocation>
</comment>
<dbReference type="Pfam" id="PF01694">
    <property type="entry name" value="Rhomboid"/>
    <property type="match status" value="1"/>
</dbReference>
<feature type="transmembrane region" description="Helical" evidence="5">
    <location>
        <begin position="114"/>
        <end position="134"/>
    </location>
</feature>
<comment type="caution">
    <text evidence="7">The sequence shown here is derived from an EMBL/GenBank/DDBJ whole genome shotgun (WGS) entry which is preliminary data.</text>
</comment>
<dbReference type="GO" id="GO:0004252">
    <property type="term" value="F:serine-type endopeptidase activity"/>
    <property type="evidence" value="ECO:0007669"/>
    <property type="project" value="InterPro"/>
</dbReference>
<accession>A0A4V3GT66</accession>
<keyword evidence="4 5" id="KW-0472">Membrane</keyword>
<gene>
    <name evidence="7" type="ORF">EV657_11910</name>
</gene>
<keyword evidence="3 5" id="KW-1133">Transmembrane helix</keyword>
<dbReference type="SUPFAM" id="SSF144091">
    <property type="entry name" value="Rhomboid-like"/>
    <property type="match status" value="1"/>
</dbReference>
<organism evidence="7 8">
    <name type="scientific">Rhodovulum visakhapatnamense</name>
    <dbReference type="NCBI Taxonomy" id="364297"/>
    <lineage>
        <taxon>Bacteria</taxon>
        <taxon>Pseudomonadati</taxon>
        <taxon>Pseudomonadota</taxon>
        <taxon>Alphaproteobacteria</taxon>
        <taxon>Rhodobacterales</taxon>
        <taxon>Paracoccaceae</taxon>
        <taxon>Rhodovulum</taxon>
    </lineage>
</organism>
<protein>
    <submittedName>
        <fullName evidence="7">Rhomboid family protein</fullName>
    </submittedName>
</protein>
<dbReference type="EMBL" id="SOEB01000019">
    <property type="protein sequence ID" value="TDX25513.1"/>
    <property type="molecule type" value="Genomic_DNA"/>
</dbReference>
<reference evidence="7 8" key="1">
    <citation type="submission" date="2019-03" db="EMBL/GenBank/DDBJ databases">
        <title>Genomic Encyclopedia of Type Strains, Phase IV (KMG-IV): sequencing the most valuable type-strain genomes for metagenomic binning, comparative biology and taxonomic classification.</title>
        <authorList>
            <person name="Goeker M."/>
        </authorList>
    </citation>
    <scope>NUCLEOTIDE SEQUENCE [LARGE SCALE GENOMIC DNA]</scope>
    <source>
        <strain evidence="7 8">JA181</strain>
    </source>
</reference>
<evidence type="ECO:0000259" key="6">
    <source>
        <dbReference type="Pfam" id="PF01694"/>
    </source>
</evidence>
<evidence type="ECO:0000256" key="4">
    <source>
        <dbReference type="ARBA" id="ARBA00023136"/>
    </source>
</evidence>
<evidence type="ECO:0000256" key="1">
    <source>
        <dbReference type="ARBA" id="ARBA00004141"/>
    </source>
</evidence>
<evidence type="ECO:0000256" key="3">
    <source>
        <dbReference type="ARBA" id="ARBA00022989"/>
    </source>
</evidence>
<dbReference type="Proteomes" id="UP000295484">
    <property type="component" value="Unassembled WGS sequence"/>
</dbReference>
<dbReference type="RefSeq" id="WP_134078728.1">
    <property type="nucleotide sequence ID" value="NZ_SOEB01000019.1"/>
</dbReference>
<evidence type="ECO:0000256" key="2">
    <source>
        <dbReference type="ARBA" id="ARBA00022692"/>
    </source>
</evidence>
<name>A0A4V3GT66_9RHOB</name>
<dbReference type="InterPro" id="IPR022764">
    <property type="entry name" value="Peptidase_S54_rhomboid_dom"/>
</dbReference>
<dbReference type="Gene3D" id="1.20.1540.10">
    <property type="entry name" value="Rhomboid-like"/>
    <property type="match status" value="1"/>
</dbReference>
<dbReference type="PANTHER" id="PTHR43066">
    <property type="entry name" value="RHOMBOID-RELATED PROTEIN"/>
    <property type="match status" value="1"/>
</dbReference>